<accession>A0A2I2L3S6</accession>
<reference evidence="1" key="1">
    <citation type="submission" date="2017-08" db="EMBL/GenBank/DDBJ databases">
        <authorList>
            <consortium name="Urmite Genomes"/>
        </authorList>
    </citation>
    <scope>NUCLEOTIDE SEQUENCE [LARGE SCALE GENOMIC DNA]</scope>
    <source>
        <strain evidence="1">IHUMI-LCC2</strain>
    </source>
</reference>
<evidence type="ECO:0000313" key="1">
    <source>
        <dbReference type="EMBL" id="SNW62184.1"/>
    </source>
</evidence>
<dbReference type="EMBL" id="LT906555">
    <property type="protein sequence ID" value="SNW62184.1"/>
    <property type="molecule type" value="Genomic_DNA"/>
</dbReference>
<name>A0A2I2L3S6_9VIRU</name>
<dbReference type="Proteomes" id="UP000236316">
    <property type="component" value="Segment"/>
</dbReference>
<dbReference type="RefSeq" id="YP_009448486.1">
    <property type="nucleotide sequence ID" value="NC_036594.1"/>
</dbReference>
<organism evidence="1">
    <name type="scientific">Orpheovirus IHUMI-LCC2</name>
    <dbReference type="NCBI Taxonomy" id="2023057"/>
    <lineage>
        <taxon>Viruses</taxon>
        <taxon>Varidnaviria</taxon>
        <taxon>Bamfordvirae</taxon>
        <taxon>Nucleocytoviricota</taxon>
        <taxon>Megaviricetes</taxon>
        <taxon>Pimascovirales</taxon>
        <taxon>Ocovirineae</taxon>
        <taxon>Orpheoviridae</taxon>
        <taxon>Alphaorpheovirus</taxon>
        <taxon>Alphaorpheovirus massiliense</taxon>
    </lineage>
</organism>
<proteinExistence type="predicted"/>
<dbReference type="KEGG" id="vg:35382050"/>
<evidence type="ECO:0000313" key="2">
    <source>
        <dbReference type="Proteomes" id="UP000236316"/>
    </source>
</evidence>
<protein>
    <submittedName>
        <fullName evidence="1">Uncharacterized protein</fullName>
    </submittedName>
</protein>
<sequence>METTGQELKNIYDCKSVDDVISYSDKTTKEIEEDDYGVLVPDGNIEVDISNRHRHIVSIYQSCGMEYVEYYAAFSVCDGYKPKFLDCWRLGTFDGEPYKYNKEEKTLLLTNIYTAYLEHPEYFQGSKDGKVYYLKPVDNMYANV</sequence>
<keyword evidence="2" id="KW-1185">Reference proteome</keyword>
<dbReference type="GeneID" id="35382050"/>
<gene>
    <name evidence="1" type="ORF">ORPV_280</name>
</gene>